<name>A0ABT1CR73_9HYPH</name>
<accession>A0ABT1CR73</accession>
<proteinExistence type="predicted"/>
<dbReference type="Pfam" id="PF06764">
    <property type="entry name" value="DUF1223"/>
    <property type="match status" value="1"/>
</dbReference>
<organism evidence="2 3">
    <name type="scientific">Hoeflea alexandrii</name>
    <dbReference type="NCBI Taxonomy" id="288436"/>
    <lineage>
        <taxon>Bacteria</taxon>
        <taxon>Pseudomonadati</taxon>
        <taxon>Pseudomonadota</taxon>
        <taxon>Alphaproteobacteria</taxon>
        <taxon>Hyphomicrobiales</taxon>
        <taxon>Rhizobiaceae</taxon>
        <taxon>Hoeflea</taxon>
    </lineage>
</organism>
<keyword evidence="3" id="KW-1185">Reference proteome</keyword>
<dbReference type="InterPro" id="IPR010634">
    <property type="entry name" value="DUF1223"/>
</dbReference>
<feature type="signal peptide" evidence="1">
    <location>
        <begin position="1"/>
        <end position="23"/>
    </location>
</feature>
<dbReference type="Proteomes" id="UP001320715">
    <property type="component" value="Unassembled WGS sequence"/>
</dbReference>
<evidence type="ECO:0000256" key="1">
    <source>
        <dbReference type="SAM" id="SignalP"/>
    </source>
</evidence>
<dbReference type="InterPro" id="IPR036249">
    <property type="entry name" value="Thioredoxin-like_sf"/>
</dbReference>
<dbReference type="SUPFAM" id="SSF52833">
    <property type="entry name" value="Thioredoxin-like"/>
    <property type="match status" value="1"/>
</dbReference>
<protein>
    <submittedName>
        <fullName evidence="2">DUF1223 domain-containing protein</fullName>
    </submittedName>
</protein>
<feature type="chain" id="PRO_5047018209" evidence="1">
    <location>
        <begin position="24"/>
        <end position="247"/>
    </location>
</feature>
<reference evidence="2 3" key="1">
    <citation type="submission" date="2020-01" db="EMBL/GenBank/DDBJ databases">
        <title>Genomes of bacteria type strains.</title>
        <authorList>
            <person name="Chen J."/>
            <person name="Zhu S."/>
            <person name="Yang J."/>
        </authorList>
    </citation>
    <scope>NUCLEOTIDE SEQUENCE [LARGE SCALE GENOMIC DNA]</scope>
    <source>
        <strain evidence="2 3">DSM 16655</strain>
    </source>
</reference>
<sequence>MIVPRFFLAIALPVLAAATSVLAVPALAQAGDLKGVVELFTSQGCSSCPPADAELARLADQGDVLALSYHVDYWNYRGWSDTLSSAASTERQYGYARTLRRKNVYTPQAVINGRDHVNGANETAIARTLDKLSAIGAGLTVDVSVESTDEGLSITIGPGKGKADIVAVYFDEQNKVEIERGENAGRTITYRHSVRDMETVGMWNGQTVNLKLPASVISAHPGRRCAILLQVVSPDGSPGRILGAARI</sequence>
<evidence type="ECO:0000313" key="3">
    <source>
        <dbReference type="Proteomes" id="UP001320715"/>
    </source>
</evidence>
<comment type="caution">
    <text evidence="2">The sequence shown here is derived from an EMBL/GenBank/DDBJ whole genome shotgun (WGS) entry which is preliminary data.</text>
</comment>
<evidence type="ECO:0000313" key="2">
    <source>
        <dbReference type="EMBL" id="MCO6408705.1"/>
    </source>
</evidence>
<keyword evidence="1" id="KW-0732">Signal</keyword>
<dbReference type="PANTHER" id="PTHR36057">
    <property type="match status" value="1"/>
</dbReference>
<gene>
    <name evidence="2" type="ORF">GTW23_11015</name>
</gene>
<dbReference type="EMBL" id="JAAAML010000002">
    <property type="protein sequence ID" value="MCO6408705.1"/>
    <property type="molecule type" value="Genomic_DNA"/>
</dbReference>
<dbReference type="PANTHER" id="PTHR36057:SF1">
    <property type="entry name" value="LIPOPROTEIN LIPID ATTACHMENT SITE-LIKE PROTEIN, PUTATIVE (DUF1223)-RELATED"/>
    <property type="match status" value="1"/>
</dbReference>